<reference evidence="2 3" key="1">
    <citation type="journal article" date="2016" name="Nat. Commun.">
        <title>Thousands of microbial genomes shed light on interconnected biogeochemical processes in an aquifer system.</title>
        <authorList>
            <person name="Anantharaman K."/>
            <person name="Brown C.T."/>
            <person name="Hug L.A."/>
            <person name="Sharon I."/>
            <person name="Castelle C.J."/>
            <person name="Probst A.J."/>
            <person name="Thomas B.C."/>
            <person name="Singh A."/>
            <person name="Wilkins M.J."/>
            <person name="Karaoz U."/>
            <person name="Brodie E.L."/>
            <person name="Williams K.H."/>
            <person name="Hubbard S.S."/>
            <person name="Banfield J.F."/>
        </authorList>
    </citation>
    <scope>NUCLEOTIDE SEQUENCE [LARGE SCALE GENOMIC DNA]</scope>
</reference>
<evidence type="ECO:0000259" key="1">
    <source>
        <dbReference type="Pfam" id="PF01261"/>
    </source>
</evidence>
<dbReference type="InterPro" id="IPR050312">
    <property type="entry name" value="IolE/XylAMocC-like"/>
</dbReference>
<accession>A0A1G2RVW2</accession>
<name>A0A1G2RVW2_9BACT</name>
<feature type="domain" description="Xylose isomerase-like TIM barrel" evidence="1">
    <location>
        <begin position="35"/>
        <end position="266"/>
    </location>
</feature>
<dbReference type="Pfam" id="PF01261">
    <property type="entry name" value="AP_endonuc_2"/>
    <property type="match status" value="1"/>
</dbReference>
<sequence>MTDEMQNSIGIMQGRVVPQTLERLQIFPERWEEEFRTARELGFDHIELLDDKENRLRDLLKTQKQEVFASVLNAGLQCTSLCADQLCRYSLLGNPVEFKERIKDLLQLIEGQDGFVVVVPFFDENQLRSAEEFKQALAALAPFDRLLQQKGLRFALEVLLSAKDIMGSFEGFSFGAIGMCYDIGNSIGNGFPVREEIRSLGTLITHVHVKDKENGKNVRIGAHPKELGDAFGALKEIGYGGLLTLETCITPVPAEEAKTNLETVKKLTRGIPL</sequence>
<dbReference type="Gene3D" id="3.20.20.150">
    <property type="entry name" value="Divalent-metal-dependent TIM barrel enzymes"/>
    <property type="match status" value="1"/>
</dbReference>
<comment type="caution">
    <text evidence="2">The sequence shown here is derived from an EMBL/GenBank/DDBJ whole genome shotgun (WGS) entry which is preliminary data.</text>
</comment>
<evidence type="ECO:0000313" key="2">
    <source>
        <dbReference type="EMBL" id="OHA76960.1"/>
    </source>
</evidence>
<dbReference type="SUPFAM" id="SSF51658">
    <property type="entry name" value="Xylose isomerase-like"/>
    <property type="match status" value="1"/>
</dbReference>
<protein>
    <recommendedName>
        <fullName evidence="1">Xylose isomerase-like TIM barrel domain-containing protein</fullName>
    </recommendedName>
</protein>
<dbReference type="InterPro" id="IPR013022">
    <property type="entry name" value="Xyl_isomerase-like_TIM-brl"/>
</dbReference>
<dbReference type="AlphaFoldDB" id="A0A1G2RVW2"/>
<gene>
    <name evidence="2" type="ORF">A3J30_03040</name>
</gene>
<proteinExistence type="predicted"/>
<dbReference type="Proteomes" id="UP000178222">
    <property type="component" value="Unassembled WGS sequence"/>
</dbReference>
<dbReference type="InterPro" id="IPR036237">
    <property type="entry name" value="Xyl_isomerase-like_sf"/>
</dbReference>
<dbReference type="EMBL" id="MHUL01000019">
    <property type="protein sequence ID" value="OHA76960.1"/>
    <property type="molecule type" value="Genomic_DNA"/>
</dbReference>
<dbReference type="PANTHER" id="PTHR12110">
    <property type="entry name" value="HYDROXYPYRUVATE ISOMERASE"/>
    <property type="match status" value="1"/>
</dbReference>
<dbReference type="PANTHER" id="PTHR12110:SF53">
    <property type="entry name" value="BLR5974 PROTEIN"/>
    <property type="match status" value="1"/>
</dbReference>
<evidence type="ECO:0000313" key="3">
    <source>
        <dbReference type="Proteomes" id="UP000178222"/>
    </source>
</evidence>
<organism evidence="2 3">
    <name type="scientific">Candidatus Wildermuthbacteria bacterium RIFCSPLOWO2_02_FULL_47_9c</name>
    <dbReference type="NCBI Taxonomy" id="1802466"/>
    <lineage>
        <taxon>Bacteria</taxon>
        <taxon>Candidatus Wildermuthiibacteriota</taxon>
    </lineage>
</organism>